<reference evidence="1 2" key="1">
    <citation type="submission" date="2014-04" db="EMBL/GenBank/DDBJ databases">
        <authorList>
            <consortium name="DOE Joint Genome Institute"/>
            <person name="Kuo A."/>
            <person name="Ruytinx J."/>
            <person name="Rineau F."/>
            <person name="Colpaert J."/>
            <person name="Kohler A."/>
            <person name="Nagy L.G."/>
            <person name="Floudas D."/>
            <person name="Copeland A."/>
            <person name="Barry K.W."/>
            <person name="Cichocki N."/>
            <person name="Veneault-Fourrey C."/>
            <person name="LaButti K."/>
            <person name="Lindquist E.A."/>
            <person name="Lipzen A."/>
            <person name="Lundell T."/>
            <person name="Morin E."/>
            <person name="Murat C."/>
            <person name="Sun H."/>
            <person name="Tunlid A."/>
            <person name="Henrissat B."/>
            <person name="Grigoriev I.V."/>
            <person name="Hibbett D.S."/>
            <person name="Martin F."/>
            <person name="Nordberg H.P."/>
            <person name="Cantor M.N."/>
            <person name="Hua S.X."/>
        </authorList>
    </citation>
    <scope>NUCLEOTIDE SEQUENCE [LARGE SCALE GENOMIC DNA]</scope>
    <source>
        <strain evidence="1 2">UH-Slu-Lm8-n1</strain>
    </source>
</reference>
<name>A0A0D0B0Y2_9AGAM</name>
<sequence>MSLGDAVGVSVFEPLDVCQGCSYQLYHQSINHGHSLYGRSGINNQIHFADQIKETRRITEIHRAVRTSRFGMINW</sequence>
<reference evidence="2" key="2">
    <citation type="submission" date="2015-01" db="EMBL/GenBank/DDBJ databases">
        <title>Evolutionary Origins and Diversification of the Mycorrhizal Mutualists.</title>
        <authorList>
            <consortium name="DOE Joint Genome Institute"/>
            <consortium name="Mycorrhizal Genomics Consortium"/>
            <person name="Kohler A."/>
            <person name="Kuo A."/>
            <person name="Nagy L.G."/>
            <person name="Floudas D."/>
            <person name="Copeland A."/>
            <person name="Barry K.W."/>
            <person name="Cichocki N."/>
            <person name="Veneault-Fourrey C."/>
            <person name="LaButti K."/>
            <person name="Lindquist E.A."/>
            <person name="Lipzen A."/>
            <person name="Lundell T."/>
            <person name="Morin E."/>
            <person name="Murat C."/>
            <person name="Riley R."/>
            <person name="Ohm R."/>
            <person name="Sun H."/>
            <person name="Tunlid A."/>
            <person name="Henrissat B."/>
            <person name="Grigoriev I.V."/>
            <person name="Hibbett D.S."/>
            <person name="Martin F."/>
        </authorList>
    </citation>
    <scope>NUCLEOTIDE SEQUENCE [LARGE SCALE GENOMIC DNA]</scope>
    <source>
        <strain evidence="2">UH-Slu-Lm8-n1</strain>
    </source>
</reference>
<keyword evidence="2" id="KW-1185">Reference proteome</keyword>
<protein>
    <submittedName>
        <fullName evidence="1">Uncharacterized protein</fullName>
    </submittedName>
</protein>
<gene>
    <name evidence="1" type="ORF">CY34DRAFT_810115</name>
</gene>
<proteinExistence type="predicted"/>
<dbReference type="Proteomes" id="UP000054485">
    <property type="component" value="Unassembled WGS sequence"/>
</dbReference>
<organism evidence="1 2">
    <name type="scientific">Suillus luteus UH-Slu-Lm8-n1</name>
    <dbReference type="NCBI Taxonomy" id="930992"/>
    <lineage>
        <taxon>Eukaryota</taxon>
        <taxon>Fungi</taxon>
        <taxon>Dikarya</taxon>
        <taxon>Basidiomycota</taxon>
        <taxon>Agaricomycotina</taxon>
        <taxon>Agaricomycetes</taxon>
        <taxon>Agaricomycetidae</taxon>
        <taxon>Boletales</taxon>
        <taxon>Suillineae</taxon>
        <taxon>Suillaceae</taxon>
        <taxon>Suillus</taxon>
    </lineage>
</organism>
<dbReference type="EMBL" id="KN835435">
    <property type="protein sequence ID" value="KIK37698.1"/>
    <property type="molecule type" value="Genomic_DNA"/>
</dbReference>
<dbReference type="HOGENOM" id="CLU_2672761_0_0_1"/>
<dbReference type="AlphaFoldDB" id="A0A0D0B0Y2"/>
<accession>A0A0D0B0Y2</accession>
<evidence type="ECO:0000313" key="2">
    <source>
        <dbReference type="Proteomes" id="UP000054485"/>
    </source>
</evidence>
<evidence type="ECO:0000313" key="1">
    <source>
        <dbReference type="EMBL" id="KIK37698.1"/>
    </source>
</evidence>
<dbReference type="InParanoid" id="A0A0D0B0Y2"/>